<keyword evidence="11" id="KW-0812">Transmembrane</keyword>
<dbReference type="PROSITE" id="PS00107">
    <property type="entry name" value="PROTEIN_KINASE_ATP"/>
    <property type="match status" value="1"/>
</dbReference>
<name>A0A0B5QIX0_CLOBE</name>
<feature type="compositionally biased region" description="Acidic residues" evidence="10">
    <location>
        <begin position="310"/>
        <end position="327"/>
    </location>
</feature>
<feature type="compositionally biased region" description="Basic and acidic residues" evidence="10">
    <location>
        <begin position="298"/>
        <end position="309"/>
    </location>
</feature>
<dbReference type="EMBL" id="CP010086">
    <property type="protein sequence ID" value="AJG97887.1"/>
    <property type="molecule type" value="Genomic_DNA"/>
</dbReference>
<evidence type="ECO:0000256" key="11">
    <source>
        <dbReference type="SAM" id="Phobius"/>
    </source>
</evidence>
<dbReference type="KEGG" id="cbei:LF65_01274"/>
<dbReference type="SMART" id="SM00220">
    <property type="entry name" value="S_TKc"/>
    <property type="match status" value="1"/>
</dbReference>
<dbReference type="SUPFAM" id="SSF56112">
    <property type="entry name" value="Protein kinase-like (PK-like)"/>
    <property type="match status" value="1"/>
</dbReference>
<dbReference type="NCBIfam" id="NF033483">
    <property type="entry name" value="PknB_PASTA_kin"/>
    <property type="match status" value="1"/>
</dbReference>
<dbReference type="PROSITE" id="PS00108">
    <property type="entry name" value="PROTEIN_KINASE_ST"/>
    <property type="match status" value="1"/>
</dbReference>
<dbReference type="GO" id="GO:0004674">
    <property type="term" value="F:protein serine/threonine kinase activity"/>
    <property type="evidence" value="ECO:0007669"/>
    <property type="project" value="UniProtKB-KW"/>
</dbReference>
<keyword evidence="11" id="KW-0472">Membrane</keyword>
<keyword evidence="6 9" id="KW-0067">ATP-binding</keyword>
<feature type="domain" description="PASTA" evidence="13">
    <location>
        <begin position="368"/>
        <end position="433"/>
    </location>
</feature>
<dbReference type="InterPro" id="IPR011009">
    <property type="entry name" value="Kinase-like_dom_sf"/>
</dbReference>
<dbReference type="Gene3D" id="3.30.200.20">
    <property type="entry name" value="Phosphorylase Kinase, domain 1"/>
    <property type="match status" value="1"/>
</dbReference>
<feature type="region of interest" description="Disordered" evidence="10">
    <location>
        <begin position="509"/>
        <end position="528"/>
    </location>
</feature>
<keyword evidence="2 14" id="KW-0723">Serine/threonine-protein kinase</keyword>
<feature type="transmembrane region" description="Helical" evidence="11">
    <location>
        <begin position="337"/>
        <end position="358"/>
    </location>
</feature>
<feature type="compositionally biased region" description="Polar residues" evidence="10">
    <location>
        <begin position="534"/>
        <end position="546"/>
    </location>
</feature>
<keyword evidence="5 14" id="KW-0418">Kinase</keyword>
<dbReference type="PANTHER" id="PTHR43289:SF34">
    <property type="entry name" value="SERINE_THREONINE-PROTEIN KINASE YBDM-RELATED"/>
    <property type="match status" value="1"/>
</dbReference>
<keyword evidence="3" id="KW-0808">Transferase</keyword>
<dbReference type="InterPro" id="IPR005543">
    <property type="entry name" value="PASTA_dom"/>
</dbReference>
<dbReference type="InterPro" id="IPR017441">
    <property type="entry name" value="Protein_kinase_ATP_BS"/>
</dbReference>
<dbReference type="PANTHER" id="PTHR43289">
    <property type="entry name" value="MITOGEN-ACTIVATED PROTEIN KINASE KINASE KINASE 20-RELATED"/>
    <property type="match status" value="1"/>
</dbReference>
<comment type="catalytic activity">
    <reaction evidence="8">
        <text>L-seryl-[protein] + ATP = O-phospho-L-seryl-[protein] + ADP + H(+)</text>
        <dbReference type="Rhea" id="RHEA:17989"/>
        <dbReference type="Rhea" id="RHEA-COMP:9863"/>
        <dbReference type="Rhea" id="RHEA-COMP:11604"/>
        <dbReference type="ChEBI" id="CHEBI:15378"/>
        <dbReference type="ChEBI" id="CHEBI:29999"/>
        <dbReference type="ChEBI" id="CHEBI:30616"/>
        <dbReference type="ChEBI" id="CHEBI:83421"/>
        <dbReference type="ChEBI" id="CHEBI:456216"/>
        <dbReference type="EC" id="2.7.11.1"/>
    </reaction>
</comment>
<evidence type="ECO:0000313" key="14">
    <source>
        <dbReference type="EMBL" id="AJG97887.1"/>
    </source>
</evidence>
<dbReference type="STRING" id="1520.LF65_01274"/>
<reference evidence="15" key="1">
    <citation type="submission" date="2014-12" db="EMBL/GenBank/DDBJ databases">
        <title>Genome sequence of Clostridium beijerinckii strain 59B.</title>
        <authorList>
            <person name="Little G.T."/>
            <person name="Minton N.P."/>
        </authorList>
    </citation>
    <scope>NUCLEOTIDE SEQUENCE [LARGE SCALE GENOMIC DNA]</scope>
    <source>
        <strain evidence="15">59B</strain>
    </source>
</reference>
<evidence type="ECO:0000256" key="8">
    <source>
        <dbReference type="ARBA" id="ARBA00048679"/>
    </source>
</evidence>
<keyword evidence="11" id="KW-1133">Transmembrane helix</keyword>
<evidence type="ECO:0000259" key="13">
    <source>
        <dbReference type="PROSITE" id="PS51178"/>
    </source>
</evidence>
<comment type="catalytic activity">
    <reaction evidence="7">
        <text>L-threonyl-[protein] + ATP = O-phospho-L-threonyl-[protein] + ADP + H(+)</text>
        <dbReference type="Rhea" id="RHEA:46608"/>
        <dbReference type="Rhea" id="RHEA-COMP:11060"/>
        <dbReference type="Rhea" id="RHEA-COMP:11605"/>
        <dbReference type="ChEBI" id="CHEBI:15378"/>
        <dbReference type="ChEBI" id="CHEBI:30013"/>
        <dbReference type="ChEBI" id="CHEBI:30616"/>
        <dbReference type="ChEBI" id="CHEBI:61977"/>
        <dbReference type="ChEBI" id="CHEBI:456216"/>
        <dbReference type="EC" id="2.7.11.1"/>
    </reaction>
</comment>
<keyword evidence="4 9" id="KW-0547">Nucleotide-binding</keyword>
<evidence type="ECO:0000256" key="9">
    <source>
        <dbReference type="PROSITE-ProRule" id="PRU10141"/>
    </source>
</evidence>
<feature type="compositionally biased region" description="Low complexity" evidence="10">
    <location>
        <begin position="596"/>
        <end position="648"/>
    </location>
</feature>
<feature type="compositionally biased region" description="Polar residues" evidence="10">
    <location>
        <begin position="578"/>
        <end position="588"/>
    </location>
</feature>
<dbReference type="CDD" id="cd14014">
    <property type="entry name" value="STKc_PknB_like"/>
    <property type="match status" value="1"/>
</dbReference>
<evidence type="ECO:0000256" key="10">
    <source>
        <dbReference type="SAM" id="MobiDB-lite"/>
    </source>
</evidence>
<dbReference type="Proteomes" id="UP000031866">
    <property type="component" value="Chromosome"/>
</dbReference>
<dbReference type="Gene3D" id="1.10.510.10">
    <property type="entry name" value="Transferase(Phosphotransferase) domain 1"/>
    <property type="match status" value="1"/>
</dbReference>
<feature type="region of interest" description="Disordered" evidence="10">
    <location>
        <begin position="574"/>
        <end position="648"/>
    </location>
</feature>
<sequence length="648" mass="70347">MDGIVLGNRYELLEKIGEGGMSEVFKARDNKLNRFVAVKILKKELCDNPDIVEKFKGEATAVAALSDNNIVNILDVGTQDEINYIVMEYVKGKTLKDIIKQVGKMNYETAISVAIQIAKALDCAHRNNIIHRDVKPQNILVTEDGVMKVTDFGIAKSSNSETITNTSTIMGSAHYLSPEQAKGNFIDCRTDLYSLGVVLYEMVTGNLPFQADTAVTIALKHLQEEVVPPKSVNSKIPESLNQLILKSMEKDPIKRYQNAKEMISDLQRIKDDPNAKIDKEDDNDHTIIMSAVTEQIAKQEEKLPNKKDDDYDDEDDDDYYYEDDEDEKGSGINKKRIMKITIGVVLALLLIVLGVAAFKMVSSASANGKEVEVPNIVGKNIDDGKKALEAINLVLVEGGTEASDQPEGTILKMNPDAGTKVKEKSQIRVIVSGGATKLKMPDLKEYDIDTATTILKSFGLKISDKSEAFSDSVPEGQIISQTPKKDTEVTADDKITVVVSKGPEVKTTKVPSVVGKDQDTATGELQDAGLKVSVNSQETQDESQNGKVLKQTGEGNRVEQGTTIVITVGKYVAKQDPPVTNNPTQGNTKPGGNGSTPDKNTGGTGGTTTDTPGKTPNTPGTTNPTGPWDDTNNSQNNTQTKTSNQNHQ</sequence>
<dbReference type="GO" id="GO:0005524">
    <property type="term" value="F:ATP binding"/>
    <property type="evidence" value="ECO:0007669"/>
    <property type="project" value="UniProtKB-UniRule"/>
</dbReference>
<gene>
    <name evidence="14" type="ORF">LF65_01274</name>
</gene>
<evidence type="ECO:0000256" key="6">
    <source>
        <dbReference type="ARBA" id="ARBA00022840"/>
    </source>
</evidence>
<evidence type="ECO:0000256" key="4">
    <source>
        <dbReference type="ARBA" id="ARBA00022741"/>
    </source>
</evidence>
<dbReference type="PROSITE" id="PS51178">
    <property type="entry name" value="PASTA"/>
    <property type="match status" value="3"/>
</dbReference>
<evidence type="ECO:0000313" key="15">
    <source>
        <dbReference type="Proteomes" id="UP000031866"/>
    </source>
</evidence>
<dbReference type="AlphaFoldDB" id="A0A0B5QIX0"/>
<dbReference type="Pfam" id="PF00069">
    <property type="entry name" value="Pkinase"/>
    <property type="match status" value="1"/>
</dbReference>
<dbReference type="InterPro" id="IPR008271">
    <property type="entry name" value="Ser/Thr_kinase_AS"/>
</dbReference>
<feature type="domain" description="PASTA" evidence="13">
    <location>
        <begin position="502"/>
        <end position="570"/>
    </location>
</feature>
<evidence type="ECO:0000256" key="5">
    <source>
        <dbReference type="ARBA" id="ARBA00022777"/>
    </source>
</evidence>
<evidence type="ECO:0000256" key="2">
    <source>
        <dbReference type="ARBA" id="ARBA00022527"/>
    </source>
</evidence>
<dbReference type="RefSeq" id="WP_041894934.1">
    <property type="nucleotide sequence ID" value="NZ_CP010086.2"/>
</dbReference>
<dbReference type="SUPFAM" id="SSF54184">
    <property type="entry name" value="Penicillin-binding protein 2x (pbp-2x), c-terminal domain"/>
    <property type="match status" value="1"/>
</dbReference>
<accession>A0A0B5QIX0</accession>
<feature type="binding site" evidence="9">
    <location>
        <position position="39"/>
    </location>
    <ligand>
        <name>ATP</name>
        <dbReference type="ChEBI" id="CHEBI:30616"/>
    </ligand>
</feature>
<feature type="domain" description="Protein kinase" evidence="12">
    <location>
        <begin position="10"/>
        <end position="269"/>
    </location>
</feature>
<evidence type="ECO:0000256" key="1">
    <source>
        <dbReference type="ARBA" id="ARBA00012513"/>
    </source>
</evidence>
<dbReference type="PROSITE" id="PS50011">
    <property type="entry name" value="PROTEIN_KINASE_DOM"/>
    <property type="match status" value="1"/>
</dbReference>
<proteinExistence type="predicted"/>
<dbReference type="OrthoDB" id="9788659at2"/>
<feature type="region of interest" description="Disordered" evidence="10">
    <location>
        <begin position="534"/>
        <end position="555"/>
    </location>
</feature>
<dbReference type="CDD" id="cd06577">
    <property type="entry name" value="PASTA_pknB"/>
    <property type="match status" value="3"/>
</dbReference>
<dbReference type="Pfam" id="PF03793">
    <property type="entry name" value="PASTA"/>
    <property type="match status" value="3"/>
</dbReference>
<dbReference type="Gene3D" id="3.30.10.20">
    <property type="match status" value="3"/>
</dbReference>
<feature type="region of interest" description="Disordered" evidence="10">
    <location>
        <begin position="298"/>
        <end position="329"/>
    </location>
</feature>
<dbReference type="InterPro" id="IPR000719">
    <property type="entry name" value="Prot_kinase_dom"/>
</dbReference>
<dbReference type="EC" id="2.7.11.1" evidence="1"/>
<protein>
    <recommendedName>
        <fullName evidence="1">non-specific serine/threonine protein kinase</fullName>
        <ecNumber evidence="1">2.7.11.1</ecNumber>
    </recommendedName>
</protein>
<evidence type="ECO:0000256" key="7">
    <source>
        <dbReference type="ARBA" id="ARBA00047899"/>
    </source>
</evidence>
<feature type="domain" description="PASTA" evidence="13">
    <location>
        <begin position="434"/>
        <end position="501"/>
    </location>
</feature>
<evidence type="ECO:0000259" key="12">
    <source>
        <dbReference type="PROSITE" id="PS50011"/>
    </source>
</evidence>
<dbReference type="SMART" id="SM00740">
    <property type="entry name" value="PASTA"/>
    <property type="match status" value="3"/>
</dbReference>
<evidence type="ECO:0000256" key="3">
    <source>
        <dbReference type="ARBA" id="ARBA00022679"/>
    </source>
</evidence>
<dbReference type="FunFam" id="1.10.510.10:FF:000021">
    <property type="entry name" value="Serine/threonine protein kinase"/>
    <property type="match status" value="1"/>
</dbReference>
<organism evidence="14 15">
    <name type="scientific">Clostridium beijerinckii</name>
    <name type="common">Clostridium MP</name>
    <dbReference type="NCBI Taxonomy" id="1520"/>
    <lineage>
        <taxon>Bacteria</taxon>
        <taxon>Bacillati</taxon>
        <taxon>Bacillota</taxon>
        <taxon>Clostridia</taxon>
        <taxon>Eubacteriales</taxon>
        <taxon>Clostridiaceae</taxon>
        <taxon>Clostridium</taxon>
    </lineage>
</organism>